<dbReference type="Gene3D" id="1.10.3290.10">
    <property type="entry name" value="Fido-like domain"/>
    <property type="match status" value="1"/>
</dbReference>
<keyword evidence="2" id="KW-0067">ATP-binding</keyword>
<evidence type="ECO:0000256" key="1">
    <source>
        <dbReference type="PIRSR" id="PIRSR640198-1"/>
    </source>
</evidence>
<dbReference type="SUPFAM" id="SSF140931">
    <property type="entry name" value="Fic-like"/>
    <property type="match status" value="1"/>
</dbReference>
<dbReference type="AlphaFoldDB" id="A0A6I2UVK2"/>
<comment type="caution">
    <text evidence="5">The sequence shown here is derived from an EMBL/GenBank/DDBJ whole genome shotgun (WGS) entry which is preliminary data.</text>
</comment>
<feature type="site" description="Important for autoinhibition of adenylyltransferase activity" evidence="3">
    <location>
        <position position="56"/>
    </location>
</feature>
<dbReference type="EMBL" id="VUNL01000003">
    <property type="protein sequence ID" value="MSV24299.1"/>
    <property type="molecule type" value="Genomic_DNA"/>
</dbReference>
<dbReference type="InterPro" id="IPR036597">
    <property type="entry name" value="Fido-like_dom_sf"/>
</dbReference>
<dbReference type="Pfam" id="PF21247">
    <property type="entry name" value="Fic-like_C"/>
    <property type="match status" value="1"/>
</dbReference>
<feature type="binding site" evidence="2">
    <location>
        <begin position="183"/>
        <end position="190"/>
    </location>
    <ligand>
        <name>ATP</name>
        <dbReference type="ChEBI" id="CHEBI:30616"/>
    </ligand>
</feature>
<dbReference type="InterPro" id="IPR003812">
    <property type="entry name" value="Fido"/>
</dbReference>
<gene>
    <name evidence="5" type="ORF">FYJ78_03685</name>
</gene>
<evidence type="ECO:0000313" key="6">
    <source>
        <dbReference type="Proteomes" id="UP000430222"/>
    </source>
</evidence>
<dbReference type="Pfam" id="PF02661">
    <property type="entry name" value="Fic"/>
    <property type="match status" value="1"/>
</dbReference>
<dbReference type="InterPro" id="IPR040198">
    <property type="entry name" value="Fido_containing"/>
</dbReference>
<dbReference type="InterPro" id="IPR049514">
    <property type="entry name" value="Fic-like_C"/>
</dbReference>
<dbReference type="PROSITE" id="PS51459">
    <property type="entry name" value="FIDO"/>
    <property type="match status" value="1"/>
</dbReference>
<dbReference type="PANTHER" id="PTHR13504">
    <property type="entry name" value="FIDO DOMAIN-CONTAINING PROTEIN DDB_G0283145"/>
    <property type="match status" value="1"/>
</dbReference>
<evidence type="ECO:0000256" key="2">
    <source>
        <dbReference type="PIRSR" id="PIRSR640198-2"/>
    </source>
</evidence>
<name>A0A6I2UVK2_9FIRM</name>
<dbReference type="Proteomes" id="UP000430222">
    <property type="component" value="Unassembled WGS sequence"/>
</dbReference>
<dbReference type="RefSeq" id="WP_154620071.1">
    <property type="nucleotide sequence ID" value="NZ_VUNL01000003.1"/>
</dbReference>
<organism evidence="5 6">
    <name type="scientific">Selenomonas montiformis</name>
    <dbReference type="NCBI Taxonomy" id="2652285"/>
    <lineage>
        <taxon>Bacteria</taxon>
        <taxon>Bacillati</taxon>
        <taxon>Bacillota</taxon>
        <taxon>Negativicutes</taxon>
        <taxon>Selenomonadales</taxon>
        <taxon>Selenomonadaceae</taxon>
        <taxon>Selenomonas</taxon>
    </lineage>
</organism>
<feature type="binding site" evidence="2">
    <location>
        <begin position="220"/>
        <end position="221"/>
    </location>
    <ligand>
        <name>ATP</name>
        <dbReference type="ChEBI" id="CHEBI:30616"/>
    </ligand>
</feature>
<protein>
    <submittedName>
        <fullName evidence="5">Fic family protein</fullName>
    </submittedName>
</protein>
<keyword evidence="2" id="KW-0547">Nucleotide-binding</keyword>
<evidence type="ECO:0000313" key="5">
    <source>
        <dbReference type="EMBL" id="MSV24299.1"/>
    </source>
</evidence>
<feature type="domain" description="Fido" evidence="4">
    <location>
        <begin position="100"/>
        <end position="242"/>
    </location>
</feature>
<dbReference type="PANTHER" id="PTHR13504:SF38">
    <property type="entry name" value="FIDO DOMAIN-CONTAINING PROTEIN"/>
    <property type="match status" value="1"/>
</dbReference>
<evidence type="ECO:0000256" key="3">
    <source>
        <dbReference type="PIRSR" id="PIRSR640198-3"/>
    </source>
</evidence>
<keyword evidence="6" id="KW-1185">Reference proteome</keyword>
<accession>A0A6I2UVK2</accession>
<evidence type="ECO:0000259" key="4">
    <source>
        <dbReference type="PROSITE" id="PS51459"/>
    </source>
</evidence>
<proteinExistence type="predicted"/>
<reference evidence="5 6" key="1">
    <citation type="submission" date="2019-08" db="EMBL/GenBank/DDBJ databases">
        <title>In-depth cultivation of the pig gut microbiome towards novel bacterial diversity and tailored functional studies.</title>
        <authorList>
            <person name="Wylensek D."/>
            <person name="Hitch T.C.A."/>
            <person name="Clavel T."/>
        </authorList>
    </citation>
    <scope>NUCLEOTIDE SEQUENCE [LARGE SCALE GENOMIC DNA]</scope>
    <source>
        <strain evidence="6">WCA-380-WT-3B3</strain>
    </source>
</reference>
<dbReference type="GO" id="GO:0005524">
    <property type="term" value="F:ATP binding"/>
    <property type="evidence" value="ECO:0007669"/>
    <property type="project" value="UniProtKB-KW"/>
</dbReference>
<sequence length="329" mass="37807">MSEYKPPFHTTDKITNLVAAISEQIGRIKVLSHGNLNPHLRKENRIRTIHSSLAIEHNSLSLEQVTAIVDGKHILGNPNEIREVKNAYDTYEMMLSLDPYSVKDLLKAHKMMMEGLIPENGRFRSGGVGVFDGDVVVHMAPPARLVPGEIQDLFDWYKCSEIHPLIRSTIFYYEFEFIHPFADGNGHMGRMWHSLLLGKWNEIFYWLPIEELIRSRQQEYYDALGKSDRESDSSAFVELMLEIILDTLRETTVVGNGDETVKKTNPSVQKLLDVLGDEELSAAQIMERLDLSHRPTFRKNYLNPALAQGVIEMTIPDRSNSRNQRYRRK</sequence>
<feature type="active site" evidence="1">
    <location>
        <position position="179"/>
    </location>
</feature>